<dbReference type="PANTHER" id="PTHR38768:SF1">
    <property type="entry name" value="UPF0502 PROTEIN YCEH"/>
    <property type="match status" value="1"/>
</dbReference>
<comment type="caution">
    <text evidence="4">The sequence shown here is derived from an EMBL/GenBank/DDBJ whole genome shotgun (WGS) entry which is preliminary data.</text>
</comment>
<proteinExistence type="inferred from homology"/>
<dbReference type="Pfam" id="PF04337">
    <property type="entry name" value="DUF480"/>
    <property type="match status" value="1"/>
</dbReference>
<gene>
    <name evidence="4" type="ORF">Q8A64_11985</name>
</gene>
<dbReference type="PANTHER" id="PTHR38768">
    <property type="entry name" value="UPF0502 PROTEIN YCEH"/>
    <property type="match status" value="1"/>
</dbReference>
<dbReference type="InterPro" id="IPR007432">
    <property type="entry name" value="DUF480"/>
</dbReference>
<dbReference type="RefSeq" id="WP_338437062.1">
    <property type="nucleotide sequence ID" value="NZ_JAUYVH010000007.1"/>
</dbReference>
<organism evidence="4 5">
    <name type="scientific">Keguizhuia sedimenti</name>
    <dbReference type="NCBI Taxonomy" id="3064264"/>
    <lineage>
        <taxon>Bacteria</taxon>
        <taxon>Pseudomonadati</taxon>
        <taxon>Pseudomonadota</taxon>
        <taxon>Betaproteobacteria</taxon>
        <taxon>Burkholderiales</taxon>
        <taxon>Oxalobacteraceae</taxon>
        <taxon>Keguizhuia</taxon>
    </lineage>
</organism>
<dbReference type="HAMAP" id="MF_01584">
    <property type="entry name" value="UPF0502"/>
    <property type="match status" value="1"/>
</dbReference>
<feature type="compositionally biased region" description="Polar residues" evidence="3">
    <location>
        <begin position="1"/>
        <end position="18"/>
    </location>
</feature>
<accession>A0ABU1BT33</accession>
<sequence length="236" mass="26718">MTDPQLNASSDSMQTGQSPEHIALDPVEVRILSVMAEKEALTPDNYPLSLNALTNGCNQLSSRDPIMNLSEPEVQDALDRLIQRKLVSEVRQAGARVAKYEHRMRIQWTLEQDKLSALVMLMLRGPQTAAEIRTRSGRLHEFPGIADVEEVLQFLIDKYPPLVNRLPRAAGTKETRYAHTFFGEIFQEPQRDYASGGASGGSHQDRITRLESEIENLRTELNQLKTELAMFRKQFD</sequence>
<evidence type="ECO:0000256" key="3">
    <source>
        <dbReference type="SAM" id="MobiDB-lite"/>
    </source>
</evidence>
<dbReference type="Proteomes" id="UP001225596">
    <property type="component" value="Unassembled WGS sequence"/>
</dbReference>
<name>A0ABU1BT33_9BURK</name>
<reference evidence="4 5" key="1">
    <citation type="submission" date="2023-08" db="EMBL/GenBank/DDBJ databases">
        <title>Oxalobacteraceae gen .nov., isolated from river sludge outside the plant.</title>
        <authorList>
            <person name="Zhao S.Y."/>
        </authorList>
    </citation>
    <scope>NUCLEOTIDE SEQUENCE [LARGE SCALE GENOMIC DNA]</scope>
    <source>
        <strain evidence="4 5">R-40</strain>
    </source>
</reference>
<comment type="similarity">
    <text evidence="1">Belongs to the UPF0502 family.</text>
</comment>
<dbReference type="EMBL" id="JAUYVH010000007">
    <property type="protein sequence ID" value="MDQ9171126.1"/>
    <property type="molecule type" value="Genomic_DNA"/>
</dbReference>
<feature type="coiled-coil region" evidence="2">
    <location>
        <begin position="200"/>
        <end position="234"/>
    </location>
</feature>
<feature type="region of interest" description="Disordered" evidence="3">
    <location>
        <begin position="1"/>
        <end position="21"/>
    </location>
</feature>
<evidence type="ECO:0000313" key="5">
    <source>
        <dbReference type="Proteomes" id="UP001225596"/>
    </source>
</evidence>
<evidence type="ECO:0000256" key="1">
    <source>
        <dbReference type="HAMAP-Rule" id="MF_01584"/>
    </source>
</evidence>
<evidence type="ECO:0000256" key="2">
    <source>
        <dbReference type="SAM" id="Coils"/>
    </source>
</evidence>
<dbReference type="InterPro" id="IPR036388">
    <property type="entry name" value="WH-like_DNA-bd_sf"/>
</dbReference>
<dbReference type="InterPro" id="IPR036390">
    <property type="entry name" value="WH_DNA-bd_sf"/>
</dbReference>
<dbReference type="Gene3D" id="1.10.10.10">
    <property type="entry name" value="Winged helix-like DNA-binding domain superfamily/Winged helix DNA-binding domain"/>
    <property type="match status" value="2"/>
</dbReference>
<keyword evidence="2" id="KW-0175">Coiled coil</keyword>
<protein>
    <submittedName>
        <fullName evidence="4">YceH family protein</fullName>
    </submittedName>
</protein>
<dbReference type="SUPFAM" id="SSF46785">
    <property type="entry name" value="Winged helix' DNA-binding domain"/>
    <property type="match status" value="2"/>
</dbReference>
<keyword evidence="5" id="KW-1185">Reference proteome</keyword>
<evidence type="ECO:0000313" key="4">
    <source>
        <dbReference type="EMBL" id="MDQ9171126.1"/>
    </source>
</evidence>